<dbReference type="InterPro" id="IPR008884">
    <property type="entry name" value="TylF_MeTrfase"/>
</dbReference>
<gene>
    <name evidence="2" type="ORF">JOE57_000116</name>
</gene>
<comment type="caution">
    <text evidence="2">The sequence shown here is derived from an EMBL/GenBank/DDBJ whole genome shotgun (WGS) entry which is preliminary data.</text>
</comment>
<dbReference type="InterPro" id="IPR029063">
    <property type="entry name" value="SAM-dependent_MTases_sf"/>
</dbReference>
<sequence length="318" mass="35826">MGWRRRVNQALNQATGYSLVRTVDLHRLRRRAERVDERAIRERRRLEAVEARLAQTSEALGRQVERIGALTKPKPKPPAPLPADYDDEFKAIWPLVKDRTMNTHEKLYYLYSAVRYVEAQAIPGAFVECGVWRGGSMLAAARTLELLGTTERDLYLFDTFSGMTEPDERDVHVWAKKSATEILSSDDTTAAKMFIPASLDDVRAGFDELSYPPGRIHYVEGPVEETIPDRAPEQIAILRLDTDWYASTRHELDTLYHRLAPGGVLIIDDYGSWQGSRDATDEFLANTGEPLLLTRVSRTRAAVKPGLTTRVAPGSSPF</sequence>
<dbReference type="Pfam" id="PF05711">
    <property type="entry name" value="TylF"/>
    <property type="match status" value="1"/>
</dbReference>
<evidence type="ECO:0000313" key="3">
    <source>
        <dbReference type="Proteomes" id="UP000704762"/>
    </source>
</evidence>
<protein>
    <recommendedName>
        <fullName evidence="4">Macrocin-O-methyltransferase (TylF)</fullName>
    </recommendedName>
</protein>
<dbReference type="Gene3D" id="3.40.50.150">
    <property type="entry name" value="Vaccinia Virus protein VP39"/>
    <property type="match status" value="1"/>
</dbReference>
<reference evidence="2 3" key="1">
    <citation type="submission" date="2021-01" db="EMBL/GenBank/DDBJ databases">
        <title>Sequencing the genomes of 1000 actinobacteria strains.</title>
        <authorList>
            <person name="Klenk H.-P."/>
        </authorList>
    </citation>
    <scope>NUCLEOTIDE SEQUENCE [LARGE SCALE GENOMIC DNA]</scope>
    <source>
        <strain evidence="2 3">DSM 18662</strain>
    </source>
</reference>
<organism evidence="2 3">
    <name type="scientific">Microlunatus panaciterrae</name>
    <dbReference type="NCBI Taxonomy" id="400768"/>
    <lineage>
        <taxon>Bacteria</taxon>
        <taxon>Bacillati</taxon>
        <taxon>Actinomycetota</taxon>
        <taxon>Actinomycetes</taxon>
        <taxon>Propionibacteriales</taxon>
        <taxon>Propionibacteriaceae</taxon>
        <taxon>Microlunatus</taxon>
    </lineage>
</organism>
<evidence type="ECO:0000313" key="2">
    <source>
        <dbReference type="EMBL" id="MBM7797195.1"/>
    </source>
</evidence>
<dbReference type="PANTHER" id="PTHR40036:SF1">
    <property type="entry name" value="MACROCIN O-METHYLTRANSFERASE"/>
    <property type="match status" value="1"/>
</dbReference>
<dbReference type="Proteomes" id="UP000704762">
    <property type="component" value="Unassembled WGS sequence"/>
</dbReference>
<accession>A0ABS2RDW6</accession>
<dbReference type="RefSeq" id="WP_204915919.1">
    <property type="nucleotide sequence ID" value="NZ_BAAAQP010000003.1"/>
</dbReference>
<proteinExistence type="predicted"/>
<dbReference type="EMBL" id="JAFBCF010000001">
    <property type="protein sequence ID" value="MBM7797195.1"/>
    <property type="molecule type" value="Genomic_DNA"/>
</dbReference>
<keyword evidence="1" id="KW-0175">Coiled coil</keyword>
<name>A0ABS2RDW6_9ACTN</name>
<evidence type="ECO:0000256" key="1">
    <source>
        <dbReference type="SAM" id="Coils"/>
    </source>
</evidence>
<keyword evidence="3" id="KW-1185">Reference proteome</keyword>
<dbReference type="PANTHER" id="PTHR40036">
    <property type="entry name" value="MACROCIN O-METHYLTRANSFERASE"/>
    <property type="match status" value="1"/>
</dbReference>
<feature type="coiled-coil region" evidence="1">
    <location>
        <begin position="25"/>
        <end position="59"/>
    </location>
</feature>
<evidence type="ECO:0008006" key="4">
    <source>
        <dbReference type="Google" id="ProtNLM"/>
    </source>
</evidence>
<dbReference type="SUPFAM" id="SSF53335">
    <property type="entry name" value="S-adenosyl-L-methionine-dependent methyltransferases"/>
    <property type="match status" value="1"/>
</dbReference>